<keyword evidence="1" id="KW-0732">Signal</keyword>
<sequence>MSQSTPSQKALILLQAFLASTTQGVSADTNIPAQHVQGVMTSPWAVMVRNGKYACSGSDLCLRVLMAGPNILNACQLLHYA</sequence>
<proteinExistence type="predicted"/>
<dbReference type="Proteomes" id="UP000262477">
    <property type="component" value="Unassembled WGS sequence"/>
</dbReference>
<dbReference type="AlphaFoldDB" id="A0A371PVC4"/>
<protein>
    <submittedName>
        <fullName evidence="2">Uncharacterized protein</fullName>
    </submittedName>
</protein>
<gene>
    <name evidence="2" type="ORF">DY245_32780</name>
</gene>
<feature type="chain" id="PRO_5016953121" evidence="1">
    <location>
        <begin position="28"/>
        <end position="81"/>
    </location>
</feature>
<evidence type="ECO:0000313" key="2">
    <source>
        <dbReference type="EMBL" id="REK86425.1"/>
    </source>
</evidence>
<dbReference type="EMBL" id="QUAC01000248">
    <property type="protein sequence ID" value="REK86425.1"/>
    <property type="molecule type" value="Genomic_DNA"/>
</dbReference>
<reference evidence="2 3" key="1">
    <citation type="submission" date="2018-08" db="EMBL/GenBank/DDBJ databases">
        <title>Streptomyces NEAU-D10 sp. nov., a novel Actinomycete isolated from soil.</title>
        <authorList>
            <person name="Jin L."/>
        </authorList>
    </citation>
    <scope>NUCLEOTIDE SEQUENCE [LARGE SCALE GENOMIC DNA]</scope>
    <source>
        <strain evidence="2 3">NEAU-D10</strain>
    </source>
</reference>
<keyword evidence="3" id="KW-1185">Reference proteome</keyword>
<name>A0A371PVC4_STRIH</name>
<accession>A0A371PVC4</accession>
<organism evidence="2 3">
    <name type="scientific">Streptomyces inhibens</name>
    <dbReference type="NCBI Taxonomy" id="2293571"/>
    <lineage>
        <taxon>Bacteria</taxon>
        <taxon>Bacillati</taxon>
        <taxon>Actinomycetota</taxon>
        <taxon>Actinomycetes</taxon>
        <taxon>Kitasatosporales</taxon>
        <taxon>Streptomycetaceae</taxon>
        <taxon>Streptomyces</taxon>
    </lineage>
</organism>
<comment type="caution">
    <text evidence="2">The sequence shown here is derived from an EMBL/GenBank/DDBJ whole genome shotgun (WGS) entry which is preliminary data.</text>
</comment>
<evidence type="ECO:0000313" key="3">
    <source>
        <dbReference type="Proteomes" id="UP000262477"/>
    </source>
</evidence>
<evidence type="ECO:0000256" key="1">
    <source>
        <dbReference type="SAM" id="SignalP"/>
    </source>
</evidence>
<feature type="signal peptide" evidence="1">
    <location>
        <begin position="1"/>
        <end position="27"/>
    </location>
</feature>